<dbReference type="VEuPathDB" id="MicrosporidiaDB:AAJ76_1500024217"/>
<protein>
    <submittedName>
        <fullName evidence="1">Uncharacterized protein</fullName>
    </submittedName>
</protein>
<evidence type="ECO:0000313" key="2">
    <source>
        <dbReference type="Proteomes" id="UP000034350"/>
    </source>
</evidence>
<sequence length="32" mass="4025">MFYTALFLNVLIYYNLYKDFLDHLFSKIYIKN</sequence>
<keyword evidence="2" id="KW-1185">Reference proteome</keyword>
<evidence type="ECO:0000313" key="1">
    <source>
        <dbReference type="EMBL" id="KKO75649.1"/>
    </source>
</evidence>
<dbReference type="Proteomes" id="UP000034350">
    <property type="component" value="Unassembled WGS sequence"/>
</dbReference>
<reference evidence="1 2" key="1">
    <citation type="journal article" date="2015" name="Environ. Microbiol.">
        <title>Genome analyses suggest the presence of polyploidy and recent human-driven expansions in eight global populations of the honeybee pathogen Nosema ceranae.</title>
        <authorList>
            <person name="Pelin A."/>
            <person name="Selman M."/>
            <person name="Aris-Brosou S."/>
            <person name="Farinelli L."/>
            <person name="Corradi N."/>
        </authorList>
    </citation>
    <scope>NUCLEOTIDE SEQUENCE [LARGE SCALE GENOMIC DNA]</scope>
    <source>
        <strain evidence="1 2">PA08 1199</strain>
    </source>
</reference>
<dbReference type="OrthoDB" id="2188475at2759"/>
<accession>A0A0F9ZDN9</accession>
<name>A0A0F9ZDN9_9MICR</name>
<dbReference type="GeneID" id="36318992"/>
<proteinExistence type="predicted"/>
<gene>
    <name evidence="1" type="ORF">AAJ76_1500024217</name>
</gene>
<organism evidence="1 2">
    <name type="scientific">Vairimorpha ceranae</name>
    <dbReference type="NCBI Taxonomy" id="40302"/>
    <lineage>
        <taxon>Eukaryota</taxon>
        <taxon>Fungi</taxon>
        <taxon>Fungi incertae sedis</taxon>
        <taxon>Microsporidia</taxon>
        <taxon>Nosematidae</taxon>
        <taxon>Vairimorpha</taxon>
    </lineage>
</organism>
<dbReference type="AlphaFoldDB" id="A0A0F9ZDN9"/>
<dbReference type="RefSeq" id="XP_024331391.1">
    <property type="nucleotide sequence ID" value="XM_024474085.1"/>
</dbReference>
<dbReference type="EMBL" id="JPQZ01000015">
    <property type="protein sequence ID" value="KKO75649.1"/>
    <property type="molecule type" value="Genomic_DNA"/>
</dbReference>
<comment type="caution">
    <text evidence="1">The sequence shown here is derived from an EMBL/GenBank/DDBJ whole genome shotgun (WGS) entry which is preliminary data.</text>
</comment>